<evidence type="ECO:0000313" key="4">
    <source>
        <dbReference type="EMBL" id="EYF03004.1"/>
    </source>
</evidence>
<dbReference type="InterPro" id="IPR036291">
    <property type="entry name" value="NAD(P)-bd_dom_sf"/>
</dbReference>
<dbReference type="eggNOG" id="COG0702">
    <property type="taxonomic scope" value="Bacteria"/>
</dbReference>
<dbReference type="Gene3D" id="3.40.50.720">
    <property type="entry name" value="NAD(P)-binding Rossmann-like Domain"/>
    <property type="match status" value="1"/>
</dbReference>
<dbReference type="CDD" id="cd05251">
    <property type="entry name" value="NmrA_like_SDR_a"/>
    <property type="match status" value="1"/>
</dbReference>
<keyword evidence="2" id="KW-0521">NADP</keyword>
<comment type="similarity">
    <text evidence="1">Belongs to the NmrA-type oxidoreductase family.</text>
</comment>
<evidence type="ECO:0000256" key="1">
    <source>
        <dbReference type="ARBA" id="ARBA00006328"/>
    </source>
</evidence>
<dbReference type="AlphaFoldDB" id="A0A017T175"/>
<evidence type="ECO:0000256" key="2">
    <source>
        <dbReference type="ARBA" id="ARBA00022857"/>
    </source>
</evidence>
<keyword evidence="5" id="KW-1185">Reference proteome</keyword>
<comment type="caution">
    <text evidence="4">The sequence shown here is derived from an EMBL/GenBank/DDBJ whole genome shotgun (WGS) entry which is preliminary data.</text>
</comment>
<dbReference type="STRING" id="1192034.CAP_6266"/>
<dbReference type="Gene3D" id="3.90.25.10">
    <property type="entry name" value="UDP-galactose 4-epimerase, domain 1"/>
    <property type="match status" value="1"/>
</dbReference>
<dbReference type="Pfam" id="PF05368">
    <property type="entry name" value="NmrA"/>
    <property type="match status" value="1"/>
</dbReference>
<name>A0A017T175_9BACT</name>
<feature type="domain" description="NmrA-like" evidence="3">
    <location>
        <begin position="12"/>
        <end position="269"/>
    </location>
</feature>
<dbReference type="InterPro" id="IPR051164">
    <property type="entry name" value="NmrA-like_oxidored"/>
</dbReference>
<protein>
    <recommendedName>
        <fullName evidence="3">NmrA-like domain-containing protein</fullName>
    </recommendedName>
</protein>
<reference evidence="4 5" key="1">
    <citation type="submission" date="2013-05" db="EMBL/GenBank/DDBJ databases">
        <title>Genome assembly of Chondromyces apiculatus DSM 436.</title>
        <authorList>
            <person name="Sharma G."/>
            <person name="Khatri I."/>
            <person name="Kaur C."/>
            <person name="Mayilraj S."/>
            <person name="Subramanian S."/>
        </authorList>
    </citation>
    <scope>NUCLEOTIDE SEQUENCE [LARGE SCALE GENOMIC DNA]</scope>
    <source>
        <strain evidence="4 5">DSM 436</strain>
    </source>
</reference>
<dbReference type="SUPFAM" id="SSF51735">
    <property type="entry name" value="NAD(P)-binding Rossmann-fold domains"/>
    <property type="match status" value="1"/>
</dbReference>
<dbReference type="EMBL" id="ASRX01000052">
    <property type="protein sequence ID" value="EYF03004.1"/>
    <property type="molecule type" value="Genomic_DNA"/>
</dbReference>
<dbReference type="PANTHER" id="PTHR42748:SF7">
    <property type="entry name" value="NMRA LIKE REDOX SENSOR 1-RELATED"/>
    <property type="match status" value="1"/>
</dbReference>
<evidence type="ECO:0000313" key="5">
    <source>
        <dbReference type="Proteomes" id="UP000019678"/>
    </source>
</evidence>
<proteinExistence type="inferred from homology"/>
<dbReference type="PANTHER" id="PTHR42748">
    <property type="entry name" value="NITROGEN METABOLITE REPRESSION PROTEIN NMRA FAMILY MEMBER"/>
    <property type="match status" value="1"/>
</dbReference>
<sequence length="310" mass="33081">MYRDRPMSNSERLIVVTGATGVQGGAAVRHLQRRGFSVRALCRDPGKPAAQALVGAGVEVVQGSFDDRASLDAAVRGAHGVVGVQNYWDGFPGPQLGVEGEIRQGRALLDAAQAAGVRHFVQASSGGAGSPPCIPSTEGKRQIELHARAIGIPWTFVRPVFFMDNFTNPGWGFMQPILEGRLELPLAPETRLQMIAADDIGHFIAAAFERPGDYIGAAFDLAGDELTMVETAATFARVTGRPVRFAGSLARLEQLGAFSAELAEIFRWIHGHGFGAFIPALRALHPGLLTLEAYLRQSGWEGRDATQGAG</sequence>
<dbReference type="Proteomes" id="UP000019678">
    <property type="component" value="Unassembled WGS sequence"/>
</dbReference>
<gene>
    <name evidence="4" type="ORF">CAP_6266</name>
</gene>
<accession>A0A017T175</accession>
<dbReference type="InterPro" id="IPR008030">
    <property type="entry name" value="NmrA-like"/>
</dbReference>
<organism evidence="4 5">
    <name type="scientific">Chondromyces apiculatus DSM 436</name>
    <dbReference type="NCBI Taxonomy" id="1192034"/>
    <lineage>
        <taxon>Bacteria</taxon>
        <taxon>Pseudomonadati</taxon>
        <taxon>Myxococcota</taxon>
        <taxon>Polyangia</taxon>
        <taxon>Polyangiales</taxon>
        <taxon>Polyangiaceae</taxon>
        <taxon>Chondromyces</taxon>
    </lineage>
</organism>
<evidence type="ECO:0000259" key="3">
    <source>
        <dbReference type="Pfam" id="PF05368"/>
    </source>
</evidence>